<evidence type="ECO:0000313" key="3">
    <source>
        <dbReference type="Proteomes" id="UP000006461"/>
    </source>
</evidence>
<feature type="region of interest" description="Disordered" evidence="1">
    <location>
        <begin position="73"/>
        <end position="110"/>
    </location>
</feature>
<dbReference type="Proteomes" id="UP000006461">
    <property type="component" value="Chromosome"/>
</dbReference>
<evidence type="ECO:0000256" key="1">
    <source>
        <dbReference type="SAM" id="MobiDB-lite"/>
    </source>
</evidence>
<dbReference type="AlphaFoldDB" id="I4F0N5"/>
<gene>
    <name evidence="2" type="ordered locus">MODMU_3794</name>
</gene>
<dbReference type="KEGG" id="mmar:MODMU_3794"/>
<evidence type="ECO:0000313" key="2">
    <source>
        <dbReference type="EMBL" id="CCH89198.1"/>
    </source>
</evidence>
<keyword evidence="3" id="KW-1185">Reference proteome</keyword>
<dbReference type="HOGENOM" id="CLU_2168101_0_0_11"/>
<feature type="compositionally biased region" description="Basic and acidic residues" evidence="1">
    <location>
        <begin position="100"/>
        <end position="110"/>
    </location>
</feature>
<dbReference type="STRING" id="477641.MODMU_3794"/>
<proteinExistence type="predicted"/>
<reference evidence="2 3" key="1">
    <citation type="journal article" date="2012" name="J. Bacteriol.">
        <title>Genome Sequence of Radiation-Resistant Modestobacter marinus Strain BC501, a Representative Actinobacterium That Thrives on Calcareous Stone Surfaces.</title>
        <authorList>
            <person name="Normand P."/>
            <person name="Gury J."/>
            <person name="Pujic P."/>
            <person name="Chouaia B."/>
            <person name="Crotti E."/>
            <person name="Brusetti L."/>
            <person name="Daffonchio D."/>
            <person name="Vacherie B."/>
            <person name="Barbe V."/>
            <person name="Medigue C."/>
            <person name="Calteau A."/>
            <person name="Ghodhbane-Gtari F."/>
            <person name="Essoussi I."/>
            <person name="Nouioui I."/>
            <person name="Abbassi-Ghozzi I."/>
            <person name="Gtari M."/>
        </authorList>
    </citation>
    <scope>NUCLEOTIDE SEQUENCE [LARGE SCALE GENOMIC DNA]</scope>
    <source>
        <strain evidence="3">BC 501</strain>
    </source>
</reference>
<accession>I4F0N5</accession>
<dbReference type="EMBL" id="FO203431">
    <property type="protein sequence ID" value="CCH89198.1"/>
    <property type="molecule type" value="Genomic_DNA"/>
</dbReference>
<sequence>MAPWRGECPMTQSSPGGWVPPPGVLPGWNWLPPDHGVRPDLGRVPLWVRAWHRTPLIDRYAHVWMWRHGGLEILPSQQGPADPAGDREPLRPRPRNSDGAADRTDRGRAR</sequence>
<organism evidence="2 3">
    <name type="scientific">Modestobacter italicus (strain DSM 44449 / CECT 9708 / BC 501)</name>
    <dbReference type="NCBI Taxonomy" id="2732864"/>
    <lineage>
        <taxon>Bacteria</taxon>
        <taxon>Bacillati</taxon>
        <taxon>Actinomycetota</taxon>
        <taxon>Actinomycetes</taxon>
        <taxon>Geodermatophilales</taxon>
        <taxon>Geodermatophilaceae</taxon>
        <taxon>Modestobacter</taxon>
    </lineage>
</organism>
<protein>
    <submittedName>
        <fullName evidence="2">Uncharacterized protein</fullName>
    </submittedName>
</protein>
<feature type="region of interest" description="Disordered" evidence="1">
    <location>
        <begin position="1"/>
        <end position="20"/>
    </location>
</feature>
<name>I4F0N5_MODI5</name>